<keyword evidence="2" id="KW-1133">Transmembrane helix</keyword>
<dbReference type="KEGG" id="whr:OG579_01580"/>
<dbReference type="AlphaFoldDB" id="A0AAU4K3A8"/>
<dbReference type="InterPro" id="IPR013434">
    <property type="entry name" value="CHP02611"/>
</dbReference>
<keyword evidence="2" id="KW-0812">Transmembrane</keyword>
<dbReference type="InterPro" id="IPR019099">
    <property type="entry name" value="Uncharacterised_PGPGW_TM"/>
</dbReference>
<evidence type="ECO:0000256" key="2">
    <source>
        <dbReference type="SAM" id="Phobius"/>
    </source>
</evidence>
<gene>
    <name evidence="3" type="ORF">OG579_01580</name>
</gene>
<sequence length="160" mass="17283">MTDQPAAIPDESTDGARTDTAHAGEPGGLLPDALQRRRDKIAEKPTLNLAYRIAVGVIGTAVLVVGIIAIPYPGPGWLIVFAGLGILATEFSWAHRLLIFARAKYDAFADWIKVQHWSVQALFGIFTFAIVLATLWLLGALALVGGWVGYDPSWLDSPIF</sequence>
<keyword evidence="4" id="KW-1185">Reference proteome</keyword>
<dbReference type="Pfam" id="PF09656">
    <property type="entry name" value="PGPGW"/>
    <property type="match status" value="1"/>
</dbReference>
<name>A0AAU4K3A8_9NOCA</name>
<feature type="transmembrane region" description="Helical" evidence="2">
    <location>
        <begin position="49"/>
        <end position="70"/>
    </location>
</feature>
<dbReference type="RefSeq" id="WP_328857834.1">
    <property type="nucleotide sequence ID" value="NZ_CP108021.1"/>
</dbReference>
<reference evidence="3 4" key="1">
    <citation type="submission" date="2022-10" db="EMBL/GenBank/DDBJ databases">
        <title>The complete genomes of actinobacterial strains from the NBC collection.</title>
        <authorList>
            <person name="Joergensen T.S."/>
            <person name="Alvarez Arevalo M."/>
            <person name="Sterndorff E.B."/>
            <person name="Faurdal D."/>
            <person name="Vuksanovic O."/>
            <person name="Mourched A.-S."/>
            <person name="Charusanti P."/>
            <person name="Shaw S."/>
            <person name="Blin K."/>
            <person name="Weber T."/>
        </authorList>
    </citation>
    <scope>NUCLEOTIDE SEQUENCE [LARGE SCALE GENOMIC DNA]</scope>
    <source>
        <strain evidence="3 4">NBC_00319</strain>
    </source>
</reference>
<keyword evidence="2" id="KW-0472">Membrane</keyword>
<organism evidence="3 4">
    <name type="scientific">Williamsia herbipolensis</name>
    <dbReference type="NCBI Taxonomy" id="1603258"/>
    <lineage>
        <taxon>Bacteria</taxon>
        <taxon>Bacillati</taxon>
        <taxon>Actinomycetota</taxon>
        <taxon>Actinomycetes</taxon>
        <taxon>Mycobacteriales</taxon>
        <taxon>Nocardiaceae</taxon>
        <taxon>Williamsia</taxon>
    </lineage>
</organism>
<protein>
    <submittedName>
        <fullName evidence="3">TIGR02611 family protein</fullName>
    </submittedName>
</protein>
<accession>A0AAU4K3A8</accession>
<evidence type="ECO:0000256" key="1">
    <source>
        <dbReference type="SAM" id="MobiDB-lite"/>
    </source>
</evidence>
<evidence type="ECO:0000313" key="4">
    <source>
        <dbReference type="Proteomes" id="UP001432128"/>
    </source>
</evidence>
<feature type="region of interest" description="Disordered" evidence="1">
    <location>
        <begin position="1"/>
        <end position="31"/>
    </location>
</feature>
<proteinExistence type="predicted"/>
<dbReference type="EMBL" id="CP108021">
    <property type="protein sequence ID" value="WUM20561.1"/>
    <property type="molecule type" value="Genomic_DNA"/>
</dbReference>
<evidence type="ECO:0000313" key="3">
    <source>
        <dbReference type="EMBL" id="WUM20561.1"/>
    </source>
</evidence>
<feature type="transmembrane region" description="Helical" evidence="2">
    <location>
        <begin position="76"/>
        <end position="100"/>
    </location>
</feature>
<dbReference type="NCBIfam" id="TIGR02611">
    <property type="entry name" value="TIGR02611 family protein"/>
    <property type="match status" value="1"/>
</dbReference>
<feature type="transmembrane region" description="Helical" evidence="2">
    <location>
        <begin position="121"/>
        <end position="150"/>
    </location>
</feature>
<dbReference type="Proteomes" id="UP001432128">
    <property type="component" value="Chromosome"/>
</dbReference>